<organism evidence="4 6">
    <name type="scientific">Bracoviriform congregatae</name>
    <dbReference type="NCBI Taxonomy" id="39640"/>
    <lineage>
        <taxon>Viruses</taxon>
        <taxon>Viruses incertae sedis</taxon>
        <taxon>Polydnaviriformidae</taxon>
        <taxon>Bracoviriform</taxon>
    </lineage>
</organism>
<dbReference type="KEGG" id="vg:3238770"/>
<evidence type="ECO:0000256" key="1">
    <source>
        <dbReference type="ARBA" id="ARBA00009580"/>
    </source>
</evidence>
<dbReference type="InterPro" id="IPR029021">
    <property type="entry name" value="Prot-tyrosine_phosphatase-like"/>
</dbReference>
<dbReference type="EMBL" id="AJ632304">
    <property type="protein sequence ID" value="CAG17385.1"/>
    <property type="molecule type" value="Genomic_DNA"/>
</dbReference>
<evidence type="ECO:0000313" key="5">
    <source>
        <dbReference type="EMBL" id="CAG26731.1"/>
    </source>
</evidence>
<dbReference type="Pfam" id="PF00102">
    <property type="entry name" value="Y_phosphatase"/>
    <property type="match status" value="1"/>
</dbReference>
<dbReference type="PANTHER" id="PTHR19134">
    <property type="entry name" value="RECEPTOR-TYPE TYROSINE-PROTEIN PHOSPHATASE"/>
    <property type="match status" value="1"/>
</dbReference>
<sequence length="288" mass="33483">MSSKNAKTRHCEELTSIIDEKIIIEFIRQEHTNLMMKEMDADGTFVAPGTDELCFDHNRVILKEDKESSDKINASYIAGFKQPKAYIVTKTPDAEAAIHKFWKMVWEQQSEVIVMLNKPDQNEKGLIYWKLEERSTLYCEKLSVETIKVWYLHQSFEITTLLVTHEDGGSLLVDHFLYKNWSKVDSVPSGADFINLVMKTRLKNKYAPAQKLPNDYKTPVVVHCSDGLNRSIVFCAIDISITRDQKIGDVNIFSIMSQLRKQRYDCLHYVDHYVFCYSAFCEYLNFFT</sequence>
<dbReference type="PROSITE" id="PS50056">
    <property type="entry name" value="TYR_PHOSPHATASE_2"/>
    <property type="match status" value="1"/>
</dbReference>
<dbReference type="InterPro" id="IPR000242">
    <property type="entry name" value="PTP_cat"/>
</dbReference>
<dbReference type="Gene3D" id="3.90.190.10">
    <property type="entry name" value="Protein tyrosine phosphatase superfamily"/>
    <property type="match status" value="1"/>
</dbReference>
<dbReference type="EMBL" id="AJ640095">
    <property type="protein sequence ID" value="CAG26731.1"/>
    <property type="molecule type" value="Genomic_DNA"/>
</dbReference>
<dbReference type="PRINTS" id="PR00700">
    <property type="entry name" value="PRTYPHPHTASE"/>
</dbReference>
<dbReference type="GO" id="GO:0004725">
    <property type="term" value="F:protein tyrosine phosphatase activity"/>
    <property type="evidence" value="ECO:0007669"/>
    <property type="project" value="InterPro"/>
</dbReference>
<dbReference type="SMART" id="SM00404">
    <property type="entry name" value="PTPc_motif"/>
    <property type="match status" value="1"/>
</dbReference>
<dbReference type="InterPro" id="IPR000387">
    <property type="entry name" value="Tyr_Pase_dom"/>
</dbReference>
<dbReference type="RefSeq" id="YP_184763.1">
    <property type="nucleotide sequence ID" value="NC_006633.1"/>
</dbReference>
<dbReference type="InterPro" id="IPR003595">
    <property type="entry name" value="Tyr_Pase_cat"/>
</dbReference>
<feature type="domain" description="Tyrosine-protein phosphatase" evidence="2">
    <location>
        <begin position="46"/>
        <end position="283"/>
    </location>
</feature>
<dbReference type="SMART" id="SM00194">
    <property type="entry name" value="PTPc"/>
    <property type="match status" value="1"/>
</dbReference>
<protein>
    <submittedName>
        <fullName evidence="4">PTPL protein</fullName>
    </submittedName>
    <submittedName>
        <fullName evidence="5">Protein tyrosine phosphatase</fullName>
    </submittedName>
</protein>
<dbReference type="PANTHER" id="PTHR19134:SF449">
    <property type="entry name" value="TYROSINE-PROTEIN PHOSPHATASE 1"/>
    <property type="match status" value="1"/>
</dbReference>
<dbReference type="Proteomes" id="UP000203537">
    <property type="component" value="Genome"/>
</dbReference>
<accession>Q5ZP70</accession>
<reference evidence="4 6" key="2">
    <citation type="journal article" date="2004" name="Science">
        <title>Genome sequence of a polydnavirus: insights into symbiotic virus evolution.</title>
        <authorList>
            <person name="Espagne E."/>
            <person name="Dupuy C."/>
            <person name="Huguet E."/>
            <person name="Cattolico L."/>
            <person name="Provost B."/>
            <person name="Martins N."/>
            <person name="Poirie M."/>
            <person name="Periquet G."/>
            <person name="Drezen J.M."/>
        </authorList>
    </citation>
    <scope>NUCLEOTIDE SEQUENCE [LARGE SCALE GENOMIC DNA]</scope>
</reference>
<dbReference type="InterPro" id="IPR050348">
    <property type="entry name" value="Protein-Tyr_Phosphatase"/>
</dbReference>
<dbReference type="CDD" id="cd00047">
    <property type="entry name" value="PTPc"/>
    <property type="match status" value="1"/>
</dbReference>
<comment type="similarity">
    <text evidence="1">Belongs to the protein-tyrosine phosphatase family.</text>
</comment>
<dbReference type="PROSITE" id="PS50055">
    <property type="entry name" value="TYR_PHOSPHATASE_PTP"/>
    <property type="match status" value="1"/>
</dbReference>
<evidence type="ECO:0000313" key="4">
    <source>
        <dbReference type="EMBL" id="CAG17385.1"/>
    </source>
</evidence>
<evidence type="ECO:0000259" key="2">
    <source>
        <dbReference type="PROSITE" id="PS50055"/>
    </source>
</evidence>
<dbReference type="SUPFAM" id="SSF52799">
    <property type="entry name" value="(Phosphotyrosine protein) phosphatases II"/>
    <property type="match status" value="1"/>
</dbReference>
<feature type="domain" description="Tyrosine specific protein phosphatases" evidence="3">
    <location>
        <begin position="191"/>
        <end position="274"/>
    </location>
</feature>
<dbReference type="GeneID" id="3238770"/>
<evidence type="ECO:0000313" key="6">
    <source>
        <dbReference type="Proteomes" id="UP000203537"/>
    </source>
</evidence>
<gene>
    <name evidence="4" type="primary">PTPL</name>
    <name evidence="5" type="synonym">CcBV PTPL</name>
    <name evidence="4" type="ORF">CcBV_1.7</name>
</gene>
<name>Q5ZP70_9VIRU</name>
<evidence type="ECO:0000259" key="3">
    <source>
        <dbReference type="PROSITE" id="PS50056"/>
    </source>
</evidence>
<proteinExistence type="inferred from homology"/>
<reference evidence="5" key="1">
    <citation type="journal article" date="2004" name="J. Virol.">
        <title>Bracoviruses contain a large multigene family coding for protein tyrosine phosphatases.</title>
        <authorList>
            <person name="Provost B."/>
            <person name="Varricchio P."/>
            <person name="Arana E."/>
            <person name="Espagne E."/>
            <person name="Falabella P."/>
            <person name="Huguet E."/>
            <person name="La Scaleia R."/>
            <person name="Cattolico L."/>
            <person name="Poirie M."/>
            <person name="Malva C."/>
            <person name="Olszewski J.A."/>
            <person name="Pennacchio F."/>
            <person name="Drezen J.M."/>
        </authorList>
    </citation>
    <scope>NUCLEOTIDE SEQUENCE</scope>
</reference>